<dbReference type="Proteomes" id="UP000248840">
    <property type="component" value="Unassembled WGS sequence"/>
</dbReference>
<gene>
    <name evidence="1" type="ORF">CLV55_102165</name>
</gene>
<dbReference type="EMBL" id="QLSZ01000002">
    <property type="protein sequence ID" value="RAR74232.1"/>
    <property type="molecule type" value="Genomic_DNA"/>
</dbReference>
<organism evidence="1 2">
    <name type="scientific">Flavobacterium aciduliphilum</name>
    <dbReference type="NCBI Taxonomy" id="1101402"/>
    <lineage>
        <taxon>Bacteria</taxon>
        <taxon>Pseudomonadati</taxon>
        <taxon>Bacteroidota</taxon>
        <taxon>Flavobacteriia</taxon>
        <taxon>Flavobacteriales</taxon>
        <taxon>Flavobacteriaceae</taxon>
        <taxon>Flavobacterium</taxon>
    </lineage>
</organism>
<evidence type="ECO:0000313" key="1">
    <source>
        <dbReference type="EMBL" id="RAR74232.1"/>
    </source>
</evidence>
<dbReference type="RefSeq" id="WP_112112375.1">
    <property type="nucleotide sequence ID" value="NZ_QLSZ01000002.1"/>
</dbReference>
<reference evidence="1 2" key="1">
    <citation type="submission" date="2018-06" db="EMBL/GenBank/DDBJ databases">
        <title>Genomic Encyclopedia of Archaeal and Bacterial Type Strains, Phase II (KMG-II): from individual species to whole genera.</title>
        <authorList>
            <person name="Goeker M."/>
        </authorList>
    </citation>
    <scope>NUCLEOTIDE SEQUENCE [LARGE SCALE GENOMIC DNA]</scope>
    <source>
        <strain evidence="1 2">DSM 25663</strain>
    </source>
</reference>
<accession>A0A328YPY0</accession>
<proteinExistence type="predicted"/>
<keyword evidence="2" id="KW-1185">Reference proteome</keyword>
<dbReference type="OrthoDB" id="795069at2"/>
<protein>
    <submittedName>
        <fullName evidence="1">Uncharacterized protein</fullName>
    </submittedName>
</protein>
<dbReference type="AlphaFoldDB" id="A0A328YPY0"/>
<comment type="caution">
    <text evidence="1">The sequence shown here is derived from an EMBL/GenBank/DDBJ whole genome shotgun (WGS) entry which is preliminary data.</text>
</comment>
<sequence length="181" mass="21310">MVDYLKIKLKNQYGLNVIIGSQKYFDNAYLSYEIRNPEVVSNDIIKSSIDDSIIVNNLDLLAKSIYYFYNNTDPVTSVLIEKFQNSTLRIVIKQILKRIPFLREFEITHLEYGFHLENPVTVSEIKLTTRKLFNDCRVIKFSCTFKGLIKKEMDTKYNCSDFSINVVLSKDFKRQFKNEVF</sequence>
<evidence type="ECO:0000313" key="2">
    <source>
        <dbReference type="Proteomes" id="UP000248840"/>
    </source>
</evidence>
<name>A0A328YPY0_9FLAO</name>